<dbReference type="CDD" id="cd04187">
    <property type="entry name" value="DPM1_like_bac"/>
    <property type="match status" value="1"/>
</dbReference>
<dbReference type="EMBL" id="AWGW01000003">
    <property type="protein sequence ID" value="ERK02915.1"/>
    <property type="molecule type" value="Genomic_DNA"/>
</dbReference>
<comment type="caution">
    <text evidence="10">The sequence shown here is derived from an EMBL/GenBank/DDBJ whole genome shotgun (WGS) entry which is preliminary data.</text>
</comment>
<accession>U2MMN0</accession>
<evidence type="ECO:0000313" key="10">
    <source>
        <dbReference type="EMBL" id="ERK02915.1"/>
    </source>
</evidence>
<dbReference type="InterPro" id="IPR029044">
    <property type="entry name" value="Nucleotide-diphossugar_trans"/>
</dbReference>
<keyword evidence="1" id="KW-1003">Cell membrane</keyword>
<dbReference type="EC" id="2.4.-.-" evidence="10"/>
<keyword evidence="7 8" id="KW-0472">Membrane</keyword>
<dbReference type="GO" id="GO:0009103">
    <property type="term" value="P:lipopolysaccharide biosynthetic process"/>
    <property type="evidence" value="ECO:0007669"/>
    <property type="project" value="UniProtKB-KW"/>
</dbReference>
<feature type="transmembrane region" description="Helical" evidence="8">
    <location>
        <begin position="279"/>
        <end position="299"/>
    </location>
</feature>
<dbReference type="AlphaFoldDB" id="U2MMN0"/>
<feature type="domain" description="Glycosyltransferase 2-like" evidence="9">
    <location>
        <begin position="7"/>
        <end position="170"/>
    </location>
</feature>
<protein>
    <submittedName>
        <fullName evidence="10">Glycosyltransferase, group 2 family protein</fullName>
        <ecNumber evidence="10">2.4.-.-</ecNumber>
    </submittedName>
</protein>
<evidence type="ECO:0000259" key="9">
    <source>
        <dbReference type="Pfam" id="PF00535"/>
    </source>
</evidence>
<gene>
    <name evidence="10" type="ORF">HMPREF9145_1620</name>
</gene>
<feature type="transmembrane region" description="Helical" evidence="8">
    <location>
        <begin position="212"/>
        <end position="232"/>
    </location>
</feature>
<reference evidence="10 11" key="1">
    <citation type="submission" date="2013-08" db="EMBL/GenBank/DDBJ databases">
        <authorList>
            <person name="Durkin A.S."/>
            <person name="Haft D.R."/>
            <person name="McCorrison J."/>
            <person name="Torralba M."/>
            <person name="Gillis M."/>
            <person name="Haft D.H."/>
            <person name="Methe B."/>
            <person name="Sutton G."/>
            <person name="Nelson K.E."/>
        </authorList>
    </citation>
    <scope>NUCLEOTIDE SEQUENCE [LARGE SCALE GENOMIC DNA]</scope>
    <source>
        <strain evidence="10 11">F0493</strain>
    </source>
</reference>
<keyword evidence="5" id="KW-0448">Lipopolysaccharide biosynthesis</keyword>
<dbReference type="Pfam" id="PF00535">
    <property type="entry name" value="Glycos_transf_2"/>
    <property type="match status" value="1"/>
</dbReference>
<dbReference type="PATRIC" id="fig|1395125.3.peg.93"/>
<dbReference type="InterPro" id="IPR050256">
    <property type="entry name" value="Glycosyltransferase_2"/>
</dbReference>
<evidence type="ECO:0000256" key="7">
    <source>
        <dbReference type="ARBA" id="ARBA00023136"/>
    </source>
</evidence>
<dbReference type="SUPFAM" id="SSF53448">
    <property type="entry name" value="Nucleotide-diphospho-sugar transferases"/>
    <property type="match status" value="1"/>
</dbReference>
<evidence type="ECO:0000256" key="5">
    <source>
        <dbReference type="ARBA" id="ARBA00022985"/>
    </source>
</evidence>
<evidence type="ECO:0000256" key="6">
    <source>
        <dbReference type="ARBA" id="ARBA00022989"/>
    </source>
</evidence>
<evidence type="ECO:0000256" key="8">
    <source>
        <dbReference type="SAM" id="Phobius"/>
    </source>
</evidence>
<keyword evidence="2 10" id="KW-0328">Glycosyltransferase</keyword>
<dbReference type="FunFam" id="3.90.550.10:FF:000124">
    <property type="entry name" value="Glycosyl transferase family 2"/>
    <property type="match status" value="1"/>
</dbReference>
<dbReference type="PANTHER" id="PTHR48090">
    <property type="entry name" value="UNDECAPRENYL-PHOSPHATE 4-DEOXY-4-FORMAMIDO-L-ARABINOSE TRANSFERASE-RELATED"/>
    <property type="match status" value="1"/>
</dbReference>
<evidence type="ECO:0000256" key="1">
    <source>
        <dbReference type="ARBA" id="ARBA00022475"/>
    </source>
</evidence>
<dbReference type="GO" id="GO:0005886">
    <property type="term" value="C:plasma membrane"/>
    <property type="evidence" value="ECO:0007669"/>
    <property type="project" value="TreeGrafter"/>
</dbReference>
<evidence type="ECO:0000256" key="2">
    <source>
        <dbReference type="ARBA" id="ARBA00022676"/>
    </source>
</evidence>
<feature type="transmembrane region" description="Helical" evidence="8">
    <location>
        <begin position="238"/>
        <end position="259"/>
    </location>
</feature>
<keyword evidence="6 8" id="KW-1133">Transmembrane helix</keyword>
<sequence>MKPMDITVVIPLYNEEESLPELHAWIKRVMENNQFSYEIIFINDGSTDHSWNVIEDLAHKDSNVKGIKFRRNYGKSPALYCGFAEAEGDVVITMDADLQDSPDEIPELYRMIKEENYDLVSGYKQKRYDPLSKTLPTKLFNATARKISGIHNLHDFNCGLKAYKKDVVKNIEVYGEMHRYIPYLAKNAGFDRIAEKVVQHQARKYGKSKFGLNRFFNGYLDLITLWFLSNFGKKPMHVFGFLGSLMFFIGFIAVVCIGADKAYALFCHIPQRLITDSPYFFIALTMMLLGSQFFLAGFIGDLISRQNPNRNDYQIEKKI</sequence>
<keyword evidence="3 10" id="KW-0808">Transferase</keyword>
<evidence type="ECO:0000256" key="4">
    <source>
        <dbReference type="ARBA" id="ARBA00022692"/>
    </source>
</evidence>
<dbReference type="Proteomes" id="UP000017023">
    <property type="component" value="Unassembled WGS sequence"/>
</dbReference>
<proteinExistence type="predicted"/>
<evidence type="ECO:0000313" key="11">
    <source>
        <dbReference type="Proteomes" id="UP000017023"/>
    </source>
</evidence>
<dbReference type="Gene3D" id="3.90.550.10">
    <property type="entry name" value="Spore Coat Polysaccharide Biosynthesis Protein SpsA, Chain A"/>
    <property type="match status" value="1"/>
</dbReference>
<dbReference type="GO" id="GO:0099621">
    <property type="term" value="F:undecaprenyl-phosphate 4-deoxy-4-formamido-L-arabinose transferase activity"/>
    <property type="evidence" value="ECO:0007669"/>
    <property type="project" value="TreeGrafter"/>
</dbReference>
<dbReference type="InterPro" id="IPR001173">
    <property type="entry name" value="Glyco_trans_2-like"/>
</dbReference>
<dbReference type="PANTHER" id="PTHR48090:SF3">
    <property type="entry name" value="UNDECAPRENYL-PHOSPHATE 4-DEOXY-4-FORMAMIDO-L-ARABINOSE TRANSFERASE"/>
    <property type="match status" value="1"/>
</dbReference>
<keyword evidence="4 8" id="KW-0812">Transmembrane</keyword>
<organism evidence="10 11">
    <name type="scientific">Segatella salivae F0493</name>
    <dbReference type="NCBI Taxonomy" id="1395125"/>
    <lineage>
        <taxon>Bacteria</taxon>
        <taxon>Pseudomonadati</taxon>
        <taxon>Bacteroidota</taxon>
        <taxon>Bacteroidia</taxon>
        <taxon>Bacteroidales</taxon>
        <taxon>Prevotellaceae</taxon>
        <taxon>Segatella</taxon>
    </lineage>
</organism>
<evidence type="ECO:0000256" key="3">
    <source>
        <dbReference type="ARBA" id="ARBA00022679"/>
    </source>
</evidence>
<name>U2MMN0_9BACT</name>